<organism evidence="1 2">
    <name type="scientific">Datura stramonium</name>
    <name type="common">Jimsonweed</name>
    <name type="synonym">Common thornapple</name>
    <dbReference type="NCBI Taxonomy" id="4076"/>
    <lineage>
        <taxon>Eukaryota</taxon>
        <taxon>Viridiplantae</taxon>
        <taxon>Streptophyta</taxon>
        <taxon>Embryophyta</taxon>
        <taxon>Tracheophyta</taxon>
        <taxon>Spermatophyta</taxon>
        <taxon>Magnoliopsida</taxon>
        <taxon>eudicotyledons</taxon>
        <taxon>Gunneridae</taxon>
        <taxon>Pentapetalae</taxon>
        <taxon>asterids</taxon>
        <taxon>lamiids</taxon>
        <taxon>Solanales</taxon>
        <taxon>Solanaceae</taxon>
        <taxon>Solanoideae</taxon>
        <taxon>Datureae</taxon>
        <taxon>Datura</taxon>
    </lineage>
</organism>
<dbReference type="Proteomes" id="UP000823775">
    <property type="component" value="Unassembled WGS sequence"/>
</dbReference>
<accession>A0ABS8UWC1</accession>
<feature type="non-terminal residue" evidence="1">
    <location>
        <position position="1"/>
    </location>
</feature>
<gene>
    <name evidence="1" type="ORF">HAX54_021846</name>
</gene>
<keyword evidence="2" id="KW-1185">Reference proteome</keyword>
<name>A0ABS8UWC1_DATST</name>
<evidence type="ECO:0000313" key="1">
    <source>
        <dbReference type="EMBL" id="MCD9638115.1"/>
    </source>
</evidence>
<sequence>VFTRDKPSIQTLKDGTLSATNLNGRNCRLMILWQLMIMNYGDTPKALPTSHAFLGEKQHLA</sequence>
<comment type="caution">
    <text evidence="1">The sequence shown here is derived from an EMBL/GenBank/DDBJ whole genome shotgun (WGS) entry which is preliminary data.</text>
</comment>
<feature type="non-terminal residue" evidence="1">
    <location>
        <position position="61"/>
    </location>
</feature>
<proteinExistence type="predicted"/>
<dbReference type="EMBL" id="JACEIK010002623">
    <property type="protein sequence ID" value="MCD9638115.1"/>
    <property type="molecule type" value="Genomic_DNA"/>
</dbReference>
<evidence type="ECO:0000313" key="2">
    <source>
        <dbReference type="Proteomes" id="UP000823775"/>
    </source>
</evidence>
<reference evidence="1 2" key="1">
    <citation type="journal article" date="2021" name="BMC Genomics">
        <title>Datura genome reveals duplications of psychoactive alkaloid biosynthetic genes and high mutation rate following tissue culture.</title>
        <authorList>
            <person name="Rajewski A."/>
            <person name="Carter-House D."/>
            <person name="Stajich J."/>
            <person name="Litt A."/>
        </authorList>
    </citation>
    <scope>NUCLEOTIDE SEQUENCE [LARGE SCALE GENOMIC DNA]</scope>
    <source>
        <strain evidence="1">AR-01</strain>
    </source>
</reference>
<protein>
    <submittedName>
        <fullName evidence="1">Uncharacterized protein</fullName>
    </submittedName>
</protein>